<evidence type="ECO:0000313" key="3">
    <source>
        <dbReference type="Proteomes" id="UP001480595"/>
    </source>
</evidence>
<dbReference type="EMBL" id="JAQQWL010000006">
    <property type="protein sequence ID" value="KAK8070107.1"/>
    <property type="molecule type" value="Genomic_DNA"/>
</dbReference>
<comment type="caution">
    <text evidence="2">The sequence shown here is derived from an EMBL/GenBank/DDBJ whole genome shotgun (WGS) entry which is preliminary data.</text>
</comment>
<organism evidence="2 3">
    <name type="scientific">Apiospora phragmitis</name>
    <dbReference type="NCBI Taxonomy" id="2905665"/>
    <lineage>
        <taxon>Eukaryota</taxon>
        <taxon>Fungi</taxon>
        <taxon>Dikarya</taxon>
        <taxon>Ascomycota</taxon>
        <taxon>Pezizomycotina</taxon>
        <taxon>Sordariomycetes</taxon>
        <taxon>Xylariomycetidae</taxon>
        <taxon>Amphisphaeriales</taxon>
        <taxon>Apiosporaceae</taxon>
        <taxon>Apiospora</taxon>
    </lineage>
</organism>
<evidence type="ECO:0000256" key="1">
    <source>
        <dbReference type="SAM" id="MobiDB-lite"/>
    </source>
</evidence>
<keyword evidence="3" id="KW-1185">Reference proteome</keyword>
<name>A0ABR1VG28_9PEZI</name>
<feature type="compositionally biased region" description="Polar residues" evidence="1">
    <location>
        <begin position="69"/>
        <end position="86"/>
    </location>
</feature>
<gene>
    <name evidence="2" type="ORF">PG994_006723</name>
</gene>
<reference evidence="2 3" key="1">
    <citation type="submission" date="2023-01" db="EMBL/GenBank/DDBJ databases">
        <title>Analysis of 21 Apiospora genomes using comparative genomics revels a genus with tremendous synthesis potential of carbohydrate active enzymes and secondary metabolites.</title>
        <authorList>
            <person name="Sorensen T."/>
        </authorList>
    </citation>
    <scope>NUCLEOTIDE SEQUENCE [LARGE SCALE GENOMIC DNA]</scope>
    <source>
        <strain evidence="2 3">CBS 135458</strain>
    </source>
</reference>
<feature type="region of interest" description="Disordered" evidence="1">
    <location>
        <begin position="39"/>
        <end position="87"/>
    </location>
</feature>
<proteinExistence type="predicted"/>
<evidence type="ECO:0000313" key="2">
    <source>
        <dbReference type="EMBL" id="KAK8070107.1"/>
    </source>
</evidence>
<dbReference type="Proteomes" id="UP001480595">
    <property type="component" value="Unassembled WGS sequence"/>
</dbReference>
<feature type="compositionally biased region" description="Basic residues" evidence="1">
    <location>
        <begin position="45"/>
        <end position="60"/>
    </location>
</feature>
<dbReference type="RefSeq" id="XP_066717401.1">
    <property type="nucleotide sequence ID" value="XM_066858132.1"/>
</dbReference>
<sequence length="167" mass="17891">MSPHAAPGTRKLSRCPSHALHLKGPVSFLNPTVGFVDASRSNMHPVRRPQRHRRRSQRRPHSMEDGRRSSLSPTSSQANDETTTDAGTPGSVVWVINGFFVWLPLQDPASAFAGEPTLGGGITAFIGATVFELGSVLLMLEAVNENRTDCFGWALENEAAAAAAALC</sequence>
<accession>A0ABR1VG28</accession>
<dbReference type="GeneID" id="92091195"/>
<protein>
    <submittedName>
        <fullName evidence="2">Uncharacterized protein</fullName>
    </submittedName>
</protein>